<keyword evidence="1" id="KW-0408">Iron</keyword>
<organism evidence="2">
    <name type="scientific">marine sediment metagenome</name>
    <dbReference type="NCBI Taxonomy" id="412755"/>
    <lineage>
        <taxon>unclassified sequences</taxon>
        <taxon>metagenomes</taxon>
        <taxon>ecological metagenomes</taxon>
    </lineage>
</organism>
<reference evidence="2" key="1">
    <citation type="journal article" date="2014" name="Front. Microbiol.">
        <title>High frequency of phylogenetically diverse reductive dehalogenase-homologous genes in deep subseafloor sedimentary metagenomes.</title>
        <authorList>
            <person name="Kawai M."/>
            <person name="Futagami T."/>
            <person name="Toyoda A."/>
            <person name="Takaki Y."/>
            <person name="Nishi S."/>
            <person name="Hori S."/>
            <person name="Arai W."/>
            <person name="Tsubouchi T."/>
            <person name="Morono Y."/>
            <person name="Uchiyama I."/>
            <person name="Ito T."/>
            <person name="Fujiyama A."/>
            <person name="Inagaki F."/>
            <person name="Takami H."/>
        </authorList>
    </citation>
    <scope>NUCLEOTIDE SEQUENCE</scope>
    <source>
        <strain evidence="2">Expedition CK06-06</strain>
    </source>
</reference>
<gene>
    <name evidence="2" type="ORF">S01H1_84882</name>
</gene>
<feature type="non-terminal residue" evidence="2">
    <location>
        <position position="68"/>
    </location>
</feature>
<dbReference type="AlphaFoldDB" id="X0YDH3"/>
<accession>X0YDH3</accession>
<comment type="caution">
    <text evidence="2">The sequence shown here is derived from an EMBL/GenBank/DDBJ whole genome shotgun (WGS) entry which is preliminary data.</text>
</comment>
<protein>
    <recommendedName>
        <fullName evidence="3">Aconitase/3-isopropylmalate dehydratase large subunit alpha/beta/alpha domain-containing protein</fullName>
    </recommendedName>
</protein>
<dbReference type="InterPro" id="IPR015931">
    <property type="entry name" value="Acnase/IPM_dHydase_lsu_aba_1/3"/>
</dbReference>
<name>X0YDH3_9ZZZZ</name>
<evidence type="ECO:0000313" key="2">
    <source>
        <dbReference type="EMBL" id="GAG45322.1"/>
    </source>
</evidence>
<dbReference type="Gene3D" id="3.30.499.10">
    <property type="entry name" value="Aconitase, domain 3"/>
    <property type="match status" value="1"/>
</dbReference>
<dbReference type="EMBL" id="BARS01058084">
    <property type="protein sequence ID" value="GAG45322.1"/>
    <property type="molecule type" value="Genomic_DNA"/>
</dbReference>
<evidence type="ECO:0008006" key="3">
    <source>
        <dbReference type="Google" id="ProtNLM"/>
    </source>
</evidence>
<evidence type="ECO:0000256" key="1">
    <source>
        <dbReference type="ARBA" id="ARBA00023004"/>
    </source>
</evidence>
<proteinExistence type="predicted"/>
<sequence>MPGFRVRRESLMGQTIVEKIAKSHLMEGPARALRTGDVVSLRPRHVLTHDNTAAVMKKFDAIGASRVA</sequence>